<dbReference type="InterPro" id="IPR002303">
    <property type="entry name" value="Valyl-tRNA_ligase"/>
</dbReference>
<keyword evidence="3" id="KW-0547">Nucleotide-binding</keyword>
<dbReference type="Gene3D" id="3.90.740.10">
    <property type="entry name" value="Valyl/Leucyl/Isoleucyl-tRNA synthetase, editing domain"/>
    <property type="match status" value="1"/>
</dbReference>
<name>A0A6V8PNJ9_9ACTN</name>
<evidence type="ECO:0000313" key="9">
    <source>
        <dbReference type="Proteomes" id="UP000568877"/>
    </source>
</evidence>
<dbReference type="AlphaFoldDB" id="A0A6V8PNJ9"/>
<dbReference type="Proteomes" id="UP000568877">
    <property type="component" value="Unassembled WGS sequence"/>
</dbReference>
<evidence type="ECO:0000256" key="4">
    <source>
        <dbReference type="ARBA" id="ARBA00022840"/>
    </source>
</evidence>
<dbReference type="EC" id="6.1.1.9" evidence="1"/>
<dbReference type="InterPro" id="IPR009008">
    <property type="entry name" value="Val/Leu/Ile-tRNA-synth_edit"/>
</dbReference>
<keyword evidence="2" id="KW-0436">Ligase</keyword>
<comment type="caution">
    <text evidence="8">The sequence shown here is derived from an EMBL/GenBank/DDBJ whole genome shotgun (WGS) entry which is preliminary data.</text>
</comment>
<reference evidence="8 9" key="1">
    <citation type="journal article" date="2020" name="Front. Microbiol.">
        <title>Single-cell genomics of novel Actinobacteria with the Wood-Ljungdahl pathway discovered in a serpentinizing system.</title>
        <authorList>
            <person name="Merino N."/>
            <person name="Kawai M."/>
            <person name="Boyd E.S."/>
            <person name="Colman D.R."/>
            <person name="McGlynn S.E."/>
            <person name="Nealson K.H."/>
            <person name="Kurokawa K."/>
            <person name="Hongoh Y."/>
        </authorList>
    </citation>
    <scope>NUCLEOTIDE SEQUENCE [LARGE SCALE GENOMIC DNA]</scope>
    <source>
        <strain evidence="8 9">S42</strain>
    </source>
</reference>
<gene>
    <name evidence="8" type="ORF">HKBW3S42_02122</name>
</gene>
<evidence type="ECO:0000256" key="5">
    <source>
        <dbReference type="ARBA" id="ARBA00022917"/>
    </source>
</evidence>
<organism evidence="8 9">
    <name type="scientific">Candidatus Hakubella thermalkaliphila</name>
    <dbReference type="NCBI Taxonomy" id="2754717"/>
    <lineage>
        <taxon>Bacteria</taxon>
        <taxon>Bacillati</taxon>
        <taxon>Actinomycetota</taxon>
        <taxon>Actinomycetota incertae sedis</taxon>
        <taxon>Candidatus Hakubellales</taxon>
        <taxon>Candidatus Hakubellaceae</taxon>
        <taxon>Candidatus Hakubella</taxon>
    </lineage>
</organism>
<protein>
    <recommendedName>
        <fullName evidence="1">valine--tRNA ligase</fullName>
        <ecNumber evidence="1">6.1.1.9</ecNumber>
    </recommendedName>
    <alternativeName>
        <fullName evidence="7">Valyl-tRNA synthetase</fullName>
    </alternativeName>
</protein>
<keyword evidence="4" id="KW-0067">ATP-binding</keyword>
<evidence type="ECO:0000313" key="8">
    <source>
        <dbReference type="EMBL" id="GFP33783.1"/>
    </source>
</evidence>
<proteinExistence type="predicted"/>
<dbReference type="EMBL" id="BLSA01000719">
    <property type="protein sequence ID" value="GFP33783.1"/>
    <property type="molecule type" value="Genomic_DNA"/>
</dbReference>
<dbReference type="GO" id="GO:0004832">
    <property type="term" value="F:valine-tRNA ligase activity"/>
    <property type="evidence" value="ECO:0007669"/>
    <property type="project" value="UniProtKB-EC"/>
</dbReference>
<evidence type="ECO:0000256" key="2">
    <source>
        <dbReference type="ARBA" id="ARBA00022598"/>
    </source>
</evidence>
<dbReference type="GO" id="GO:0005829">
    <property type="term" value="C:cytosol"/>
    <property type="evidence" value="ECO:0007669"/>
    <property type="project" value="TreeGrafter"/>
</dbReference>
<evidence type="ECO:0000256" key="3">
    <source>
        <dbReference type="ARBA" id="ARBA00022741"/>
    </source>
</evidence>
<dbReference type="SUPFAM" id="SSF50677">
    <property type="entry name" value="ValRS/IleRS/LeuRS editing domain"/>
    <property type="match status" value="1"/>
</dbReference>
<keyword evidence="6 8" id="KW-0030">Aminoacyl-tRNA synthetase</keyword>
<evidence type="ECO:0000256" key="7">
    <source>
        <dbReference type="ARBA" id="ARBA00029936"/>
    </source>
</evidence>
<feature type="non-terminal residue" evidence="8">
    <location>
        <position position="44"/>
    </location>
</feature>
<dbReference type="GO" id="GO:0006438">
    <property type="term" value="P:valyl-tRNA aminoacylation"/>
    <property type="evidence" value="ECO:0007669"/>
    <property type="project" value="InterPro"/>
</dbReference>
<evidence type="ECO:0000256" key="1">
    <source>
        <dbReference type="ARBA" id="ARBA00013169"/>
    </source>
</evidence>
<accession>A0A6V8PNJ9</accession>
<sequence>MATTRPETMLGDTAVAVNPKDPRYRQLVGRMAILPLLNRELPII</sequence>
<dbReference type="GO" id="GO:0005524">
    <property type="term" value="F:ATP binding"/>
    <property type="evidence" value="ECO:0007669"/>
    <property type="project" value="UniProtKB-KW"/>
</dbReference>
<evidence type="ECO:0000256" key="6">
    <source>
        <dbReference type="ARBA" id="ARBA00023146"/>
    </source>
</evidence>
<dbReference type="PANTHER" id="PTHR11946:SF93">
    <property type="entry name" value="VALINE--TRNA LIGASE, CHLOROPLASTIC_MITOCHONDRIAL 2"/>
    <property type="match status" value="1"/>
</dbReference>
<dbReference type="GO" id="GO:0002161">
    <property type="term" value="F:aminoacyl-tRNA deacylase activity"/>
    <property type="evidence" value="ECO:0007669"/>
    <property type="project" value="InterPro"/>
</dbReference>
<keyword evidence="5" id="KW-0648">Protein biosynthesis</keyword>
<dbReference type="PANTHER" id="PTHR11946">
    <property type="entry name" value="VALYL-TRNA SYNTHETASES"/>
    <property type="match status" value="1"/>
</dbReference>